<name>A0A8X7W4M2_BRACI</name>
<proteinExistence type="predicted"/>
<protein>
    <submittedName>
        <fullName evidence="1">Uncharacterized protein</fullName>
    </submittedName>
</protein>
<sequence length="150" mass="17484">MLDSYLASRTYLNRFDAKKLFSFVMLSWKLQAAELDVEVYMAPMFVNQYKLLARAGNRVQEVEAEKAVPRYDQQVRKGLTSTCSASWIITHILFGGLPFPYVRKWSYRVLKQNPYFSWVCIEARPELLQQEALAVRYFVKTLMSCKACFG</sequence>
<gene>
    <name evidence="1" type="ORF">Bca52824_016182</name>
</gene>
<comment type="caution">
    <text evidence="1">The sequence shown here is derived from an EMBL/GenBank/DDBJ whole genome shotgun (WGS) entry which is preliminary data.</text>
</comment>
<reference evidence="1 2" key="1">
    <citation type="submission" date="2020-02" db="EMBL/GenBank/DDBJ databases">
        <authorList>
            <person name="Ma Q."/>
            <person name="Huang Y."/>
            <person name="Song X."/>
            <person name="Pei D."/>
        </authorList>
    </citation>
    <scope>NUCLEOTIDE SEQUENCE [LARGE SCALE GENOMIC DNA]</scope>
    <source>
        <strain evidence="1">Sxm20200214</strain>
        <tissue evidence="1">Leaf</tissue>
    </source>
</reference>
<dbReference type="Proteomes" id="UP000886595">
    <property type="component" value="Unassembled WGS sequence"/>
</dbReference>
<accession>A0A8X7W4M2</accession>
<evidence type="ECO:0000313" key="1">
    <source>
        <dbReference type="EMBL" id="KAG2322969.1"/>
    </source>
</evidence>
<keyword evidence="2" id="KW-1185">Reference proteome</keyword>
<organism evidence="1 2">
    <name type="scientific">Brassica carinata</name>
    <name type="common">Ethiopian mustard</name>
    <name type="synonym">Abyssinian cabbage</name>
    <dbReference type="NCBI Taxonomy" id="52824"/>
    <lineage>
        <taxon>Eukaryota</taxon>
        <taxon>Viridiplantae</taxon>
        <taxon>Streptophyta</taxon>
        <taxon>Embryophyta</taxon>
        <taxon>Tracheophyta</taxon>
        <taxon>Spermatophyta</taxon>
        <taxon>Magnoliopsida</taxon>
        <taxon>eudicotyledons</taxon>
        <taxon>Gunneridae</taxon>
        <taxon>Pentapetalae</taxon>
        <taxon>rosids</taxon>
        <taxon>malvids</taxon>
        <taxon>Brassicales</taxon>
        <taxon>Brassicaceae</taxon>
        <taxon>Brassiceae</taxon>
        <taxon>Brassica</taxon>
    </lineage>
</organism>
<dbReference type="OrthoDB" id="1899990at2759"/>
<dbReference type="EMBL" id="JAAMPC010000003">
    <property type="protein sequence ID" value="KAG2322969.1"/>
    <property type="molecule type" value="Genomic_DNA"/>
</dbReference>
<dbReference type="AlphaFoldDB" id="A0A8X7W4M2"/>
<evidence type="ECO:0000313" key="2">
    <source>
        <dbReference type="Proteomes" id="UP000886595"/>
    </source>
</evidence>